<dbReference type="RefSeq" id="XP_033383438.1">
    <property type="nucleotide sequence ID" value="XM_033528393.1"/>
</dbReference>
<evidence type="ECO:0000259" key="2">
    <source>
        <dbReference type="Pfam" id="PF01408"/>
    </source>
</evidence>
<dbReference type="Proteomes" id="UP000799778">
    <property type="component" value="Unassembled WGS sequence"/>
</dbReference>
<dbReference type="AlphaFoldDB" id="A0A6A5XQD5"/>
<protein>
    <submittedName>
        <fullName evidence="4">NAD(P)-binding protein</fullName>
    </submittedName>
</protein>
<gene>
    <name evidence="4" type="ORF">BU24DRAFT_424005</name>
</gene>
<sequence>MAPIPFGVIGTGWITDSYIVGAHATGEWLFSAVSSRSAETGKKFAAKYASANPNINVHTSVEDIAADPSITTVYIASPNSLHYSQAKTVLSAGKHVILEKPATANLKQLEELFALAYSKNLILIEAYRHVQEANFKILKSAISTKLGAILGARLDFCQLSSKYNDVIAGRQPQVFSRQYAAGSLVDLGVYNVSAAVDLFGSPDKVDYVPYILPQTDGADGSGNLLLKYPTFPVNLTISKIFTSTAPAVEIYGEKGVLVAPTLTDIESVTFIPSGKNTTREELAGPKEPAELNLKEEAADHARIIQTADWEGVKKWEALSRGVVKITEAARRQNGIVFPGQEFEG</sequence>
<dbReference type="PANTHER" id="PTHR43054:SF1">
    <property type="entry name" value="SCYLLO-INOSITOL 2-DEHYDROGENASE (NADP(+)) IOLU"/>
    <property type="match status" value="1"/>
</dbReference>
<name>A0A6A5XQD5_9PLEO</name>
<evidence type="ECO:0000259" key="3">
    <source>
        <dbReference type="Pfam" id="PF22725"/>
    </source>
</evidence>
<dbReference type="Gene3D" id="3.40.50.720">
    <property type="entry name" value="NAD(P)-binding Rossmann-like Domain"/>
    <property type="match status" value="1"/>
</dbReference>
<comment type="similarity">
    <text evidence="1">Belongs to the Gfo/Idh/MocA family.</text>
</comment>
<evidence type="ECO:0000256" key="1">
    <source>
        <dbReference type="ARBA" id="ARBA00010928"/>
    </source>
</evidence>
<feature type="domain" description="GFO/IDH/MocA-like oxidoreductase" evidence="3">
    <location>
        <begin position="144"/>
        <end position="257"/>
    </location>
</feature>
<dbReference type="InterPro" id="IPR055170">
    <property type="entry name" value="GFO_IDH_MocA-like_dom"/>
</dbReference>
<reference evidence="4" key="1">
    <citation type="journal article" date="2020" name="Stud. Mycol.">
        <title>101 Dothideomycetes genomes: a test case for predicting lifestyles and emergence of pathogens.</title>
        <authorList>
            <person name="Haridas S."/>
            <person name="Albert R."/>
            <person name="Binder M."/>
            <person name="Bloem J."/>
            <person name="Labutti K."/>
            <person name="Salamov A."/>
            <person name="Andreopoulos B."/>
            <person name="Baker S."/>
            <person name="Barry K."/>
            <person name="Bills G."/>
            <person name="Bluhm B."/>
            <person name="Cannon C."/>
            <person name="Castanera R."/>
            <person name="Culley D."/>
            <person name="Daum C."/>
            <person name="Ezra D."/>
            <person name="Gonzalez J."/>
            <person name="Henrissat B."/>
            <person name="Kuo A."/>
            <person name="Liang C."/>
            <person name="Lipzen A."/>
            <person name="Lutzoni F."/>
            <person name="Magnuson J."/>
            <person name="Mondo S."/>
            <person name="Nolan M."/>
            <person name="Ohm R."/>
            <person name="Pangilinan J."/>
            <person name="Park H.-J."/>
            <person name="Ramirez L."/>
            <person name="Alfaro M."/>
            <person name="Sun H."/>
            <person name="Tritt A."/>
            <person name="Yoshinaga Y."/>
            <person name="Zwiers L.-H."/>
            <person name="Turgeon B."/>
            <person name="Goodwin S."/>
            <person name="Spatafora J."/>
            <person name="Crous P."/>
            <person name="Grigoriev I."/>
        </authorList>
    </citation>
    <scope>NUCLEOTIDE SEQUENCE</scope>
    <source>
        <strain evidence="4">CBS 175.79</strain>
    </source>
</reference>
<dbReference type="Gene3D" id="3.30.360.10">
    <property type="entry name" value="Dihydrodipicolinate Reductase, domain 2"/>
    <property type="match status" value="1"/>
</dbReference>
<proteinExistence type="inferred from homology"/>
<dbReference type="Pfam" id="PF22725">
    <property type="entry name" value="GFO_IDH_MocA_C3"/>
    <property type="match status" value="1"/>
</dbReference>
<dbReference type="Pfam" id="PF01408">
    <property type="entry name" value="GFO_IDH_MocA"/>
    <property type="match status" value="1"/>
</dbReference>
<organism evidence="4 5">
    <name type="scientific">Aaosphaeria arxii CBS 175.79</name>
    <dbReference type="NCBI Taxonomy" id="1450172"/>
    <lineage>
        <taxon>Eukaryota</taxon>
        <taxon>Fungi</taxon>
        <taxon>Dikarya</taxon>
        <taxon>Ascomycota</taxon>
        <taxon>Pezizomycotina</taxon>
        <taxon>Dothideomycetes</taxon>
        <taxon>Pleosporomycetidae</taxon>
        <taxon>Pleosporales</taxon>
        <taxon>Pleosporales incertae sedis</taxon>
        <taxon>Aaosphaeria</taxon>
    </lineage>
</organism>
<dbReference type="EMBL" id="ML978070">
    <property type="protein sequence ID" value="KAF2015099.1"/>
    <property type="molecule type" value="Genomic_DNA"/>
</dbReference>
<feature type="domain" description="Gfo/Idh/MocA-like oxidoreductase N-terminal" evidence="2">
    <location>
        <begin position="6"/>
        <end position="125"/>
    </location>
</feature>
<keyword evidence="5" id="KW-1185">Reference proteome</keyword>
<dbReference type="PANTHER" id="PTHR43054">
    <property type="match status" value="1"/>
</dbReference>
<dbReference type="InterPro" id="IPR036291">
    <property type="entry name" value="NAD(P)-bd_dom_sf"/>
</dbReference>
<dbReference type="InterPro" id="IPR000683">
    <property type="entry name" value="Gfo/Idh/MocA-like_OxRdtase_N"/>
</dbReference>
<dbReference type="GeneID" id="54285790"/>
<dbReference type="OrthoDB" id="2129491at2759"/>
<dbReference type="SUPFAM" id="SSF55347">
    <property type="entry name" value="Glyceraldehyde-3-phosphate dehydrogenase-like, C-terminal domain"/>
    <property type="match status" value="1"/>
</dbReference>
<dbReference type="SUPFAM" id="SSF51735">
    <property type="entry name" value="NAD(P)-binding Rossmann-fold domains"/>
    <property type="match status" value="1"/>
</dbReference>
<evidence type="ECO:0000313" key="5">
    <source>
        <dbReference type="Proteomes" id="UP000799778"/>
    </source>
</evidence>
<accession>A0A6A5XQD5</accession>
<dbReference type="GO" id="GO:0000166">
    <property type="term" value="F:nucleotide binding"/>
    <property type="evidence" value="ECO:0007669"/>
    <property type="project" value="InterPro"/>
</dbReference>
<evidence type="ECO:0000313" key="4">
    <source>
        <dbReference type="EMBL" id="KAF2015099.1"/>
    </source>
</evidence>